<sequence>MANNLKQSMEMTMAMSTMMEKLLLSSMQIKSRIERQDGRIRMTLMMENTSQFPLPKLSGTIVLTRQSDEQQTAVSTLPTWLSSRVESIVERAPIEQTSSIYNQPDTNPELTLGPGTRWVEVYEWDLQTVEDWLILVHVGFSSPGTGKRLTKEHECCIYVLDQYDAEWLAQKEVEDAAVEDHEYECQLRISALREIMQIPAIAGVNLNDRFMLTLPAQTFCQAVPGSASSPSVIYGRVTEISADGQEAKCRLGVPATSSVDHGDSQHGGPARLAVLRVSQELQSSRPASSTGGAVKLEALRSDEATTSRHPTHVHPHQPVPTATIVPSKASIFGQFERKVPSLAHKDGPALMKHLAQTHRLLVPEPVRVAAVNYACRSAGRPKMASLLSQHANRQRFHQPLVWGSTNGVVPHAFAKNVGLSSSRGYCSTTLAMNGPVKALAQMYAKPLGSLPTHAQKHQLSEKDLKQQSPRTARKMHHRPSSDDTKPRRRRGARRQAPAHFVSFETVQAFIARATQMEQQREMAMLCDDVVMAPITEAVAISLAKVTGRTEEELEELPKLVCSDDCPTSVDMCFLLDSSPLWHLDTMVSALHTDSLRAPRVLNRDFIDDLLEISNCQYQHYMEVSTILQRLVRCPEAREISLTGYELRVHFEGTSLFEMHKFLKALGIDPLSPNFELEELYADDSMQDRYFPDTATMHYYNRLSMMTGEDTWDDCSSIASGLGSSVMMTPSEYSSSQVSLVYMSSAPAEQTAWETVASLMEFEKEQLEQDDDEQEDYNNQESTPAPSVETKVEEVEDEGENEEYEGHGYDSDETSSFLFDAPAVEDEMIAWAEEEVDDMDVRAEGRQAPISQMPSPSSSQQLQEQQMPILAMSSQILNSTPVGQEYFENIRMFLDSLEAMNNNPFA</sequence>
<dbReference type="AlphaFoldDB" id="A0A9P6QG91"/>
<accession>A0A9P6QG91</accession>
<name>A0A9P6QG91_9FUNG</name>
<feature type="compositionally biased region" description="Acidic residues" evidence="1">
    <location>
        <begin position="767"/>
        <end position="777"/>
    </location>
</feature>
<dbReference type="EMBL" id="JAAAJB010000062">
    <property type="protein sequence ID" value="KAG0267994.1"/>
    <property type="molecule type" value="Genomic_DNA"/>
</dbReference>
<comment type="caution">
    <text evidence="2">The sequence shown here is derived from an EMBL/GenBank/DDBJ whole genome shotgun (WGS) entry which is preliminary data.</text>
</comment>
<keyword evidence="3" id="KW-1185">Reference proteome</keyword>
<evidence type="ECO:0000313" key="2">
    <source>
        <dbReference type="EMBL" id="KAG0267994.1"/>
    </source>
</evidence>
<dbReference type="Proteomes" id="UP000807716">
    <property type="component" value="Unassembled WGS sequence"/>
</dbReference>
<evidence type="ECO:0000256" key="1">
    <source>
        <dbReference type="SAM" id="MobiDB-lite"/>
    </source>
</evidence>
<reference evidence="2" key="1">
    <citation type="journal article" date="2020" name="Fungal Divers.">
        <title>Resolving the Mortierellaceae phylogeny through synthesis of multi-gene phylogenetics and phylogenomics.</title>
        <authorList>
            <person name="Vandepol N."/>
            <person name="Liber J."/>
            <person name="Desiro A."/>
            <person name="Na H."/>
            <person name="Kennedy M."/>
            <person name="Barry K."/>
            <person name="Grigoriev I.V."/>
            <person name="Miller A.N."/>
            <person name="O'Donnell K."/>
            <person name="Stajich J.E."/>
            <person name="Bonito G."/>
        </authorList>
    </citation>
    <scope>NUCLEOTIDE SEQUENCE</scope>
    <source>
        <strain evidence="2">BC1065</strain>
    </source>
</reference>
<feature type="compositionally biased region" description="Acidic residues" evidence="1">
    <location>
        <begin position="793"/>
        <end position="802"/>
    </location>
</feature>
<evidence type="ECO:0000313" key="3">
    <source>
        <dbReference type="Proteomes" id="UP000807716"/>
    </source>
</evidence>
<protein>
    <submittedName>
        <fullName evidence="2">Uncharacterized protein</fullName>
    </submittedName>
</protein>
<proteinExistence type="predicted"/>
<organism evidence="2 3">
    <name type="scientific">Actinomortierella ambigua</name>
    <dbReference type="NCBI Taxonomy" id="1343610"/>
    <lineage>
        <taxon>Eukaryota</taxon>
        <taxon>Fungi</taxon>
        <taxon>Fungi incertae sedis</taxon>
        <taxon>Mucoromycota</taxon>
        <taxon>Mortierellomycotina</taxon>
        <taxon>Mortierellomycetes</taxon>
        <taxon>Mortierellales</taxon>
        <taxon>Mortierellaceae</taxon>
        <taxon>Actinomortierella</taxon>
    </lineage>
</organism>
<feature type="region of interest" description="Disordered" evidence="1">
    <location>
        <begin position="451"/>
        <end position="497"/>
    </location>
</feature>
<gene>
    <name evidence="2" type="ORF">DFQ27_007752</name>
</gene>
<feature type="region of interest" description="Disordered" evidence="1">
    <location>
        <begin position="765"/>
        <end position="813"/>
    </location>
</feature>
<feature type="region of interest" description="Disordered" evidence="1">
    <location>
        <begin position="302"/>
        <end position="321"/>
    </location>
</feature>
<dbReference type="OrthoDB" id="2363028at2759"/>